<keyword evidence="3" id="KW-0238">DNA-binding</keyword>
<dbReference type="SUPFAM" id="SSF53850">
    <property type="entry name" value="Periplasmic binding protein-like II"/>
    <property type="match status" value="1"/>
</dbReference>
<dbReference type="SUPFAM" id="SSF46785">
    <property type="entry name" value="Winged helix' DNA-binding domain"/>
    <property type="match status" value="1"/>
</dbReference>
<keyword evidence="7" id="KW-1185">Reference proteome</keyword>
<sequence>MWDSHRLYLLCEFARHGTISAVANALHFSVSSVSQQLAKLEDEVGIPLFERQGRLLKLTPAGHTVVNHGHEVLRLEDTLRAKLDAARPEIAGTIRIATLETVANALFGDVLDRLHRAHPLLRVEAEVMQPEGAITDLEAFSVDMVIAEQYPGHTREILPGIARLPLGMDALRLAVPSGSGIESLADAHDAGFVLEPRGSATRQWVVQQCRAAGFEPDARFESANLHTHLQFVIAGHAVSILPDLMFLEPVDGVSLVDLPGMPRRELVCMVRSSAQTQPAVLAMHEALRDALRELRPDWQVAEG</sequence>
<dbReference type="EMBL" id="JBHUNF010000004">
    <property type="protein sequence ID" value="MFD2675136.1"/>
    <property type="molecule type" value="Genomic_DNA"/>
</dbReference>
<feature type="domain" description="HTH lysR-type" evidence="5">
    <location>
        <begin position="2"/>
        <end position="59"/>
    </location>
</feature>
<name>A0ABW5RJ51_9MICO</name>
<protein>
    <submittedName>
        <fullName evidence="6">LysR family transcriptional regulator</fullName>
    </submittedName>
</protein>
<keyword evidence="2" id="KW-0805">Transcription regulation</keyword>
<dbReference type="InterPro" id="IPR036390">
    <property type="entry name" value="WH_DNA-bd_sf"/>
</dbReference>
<evidence type="ECO:0000256" key="3">
    <source>
        <dbReference type="ARBA" id="ARBA00023125"/>
    </source>
</evidence>
<evidence type="ECO:0000313" key="6">
    <source>
        <dbReference type="EMBL" id="MFD2675136.1"/>
    </source>
</evidence>
<reference evidence="7" key="1">
    <citation type="journal article" date="2019" name="Int. J. Syst. Evol. Microbiol.">
        <title>The Global Catalogue of Microorganisms (GCM) 10K type strain sequencing project: providing services to taxonomists for standard genome sequencing and annotation.</title>
        <authorList>
            <consortium name="The Broad Institute Genomics Platform"/>
            <consortium name="The Broad Institute Genome Sequencing Center for Infectious Disease"/>
            <person name="Wu L."/>
            <person name="Ma J."/>
        </authorList>
    </citation>
    <scope>NUCLEOTIDE SEQUENCE [LARGE SCALE GENOMIC DNA]</scope>
    <source>
        <strain evidence="7">TISTR 1511</strain>
    </source>
</reference>
<gene>
    <name evidence="6" type="ORF">ACFSUQ_07505</name>
</gene>
<keyword evidence="4" id="KW-0804">Transcription</keyword>
<dbReference type="InterPro" id="IPR000847">
    <property type="entry name" value="LysR_HTH_N"/>
</dbReference>
<organism evidence="6 7">
    <name type="scientific">Gulosibacter bifidus</name>
    <dbReference type="NCBI Taxonomy" id="272239"/>
    <lineage>
        <taxon>Bacteria</taxon>
        <taxon>Bacillati</taxon>
        <taxon>Actinomycetota</taxon>
        <taxon>Actinomycetes</taxon>
        <taxon>Micrococcales</taxon>
        <taxon>Microbacteriaceae</taxon>
        <taxon>Gulosibacter</taxon>
    </lineage>
</organism>
<comment type="caution">
    <text evidence="6">The sequence shown here is derived from an EMBL/GenBank/DDBJ whole genome shotgun (WGS) entry which is preliminary data.</text>
</comment>
<dbReference type="InterPro" id="IPR036388">
    <property type="entry name" value="WH-like_DNA-bd_sf"/>
</dbReference>
<proteinExistence type="inferred from homology"/>
<dbReference type="RefSeq" id="WP_066059304.1">
    <property type="nucleotide sequence ID" value="NZ_JBHUNF010000004.1"/>
</dbReference>
<dbReference type="Proteomes" id="UP001597453">
    <property type="component" value="Unassembled WGS sequence"/>
</dbReference>
<evidence type="ECO:0000259" key="5">
    <source>
        <dbReference type="PROSITE" id="PS50931"/>
    </source>
</evidence>
<dbReference type="Pfam" id="PF00126">
    <property type="entry name" value="HTH_1"/>
    <property type="match status" value="1"/>
</dbReference>
<dbReference type="Gene3D" id="3.40.190.290">
    <property type="match status" value="1"/>
</dbReference>
<evidence type="ECO:0000313" key="7">
    <source>
        <dbReference type="Proteomes" id="UP001597453"/>
    </source>
</evidence>
<dbReference type="PROSITE" id="PS50931">
    <property type="entry name" value="HTH_LYSR"/>
    <property type="match status" value="1"/>
</dbReference>
<evidence type="ECO:0000256" key="2">
    <source>
        <dbReference type="ARBA" id="ARBA00023015"/>
    </source>
</evidence>
<dbReference type="PANTHER" id="PTHR30346:SF29">
    <property type="entry name" value="LYSR SUBSTRATE-BINDING"/>
    <property type="match status" value="1"/>
</dbReference>
<dbReference type="PANTHER" id="PTHR30346">
    <property type="entry name" value="TRANSCRIPTIONAL DUAL REGULATOR HCAR-RELATED"/>
    <property type="match status" value="1"/>
</dbReference>
<dbReference type="Gene3D" id="1.10.10.10">
    <property type="entry name" value="Winged helix-like DNA-binding domain superfamily/Winged helix DNA-binding domain"/>
    <property type="match status" value="1"/>
</dbReference>
<accession>A0ABW5RJ51</accession>
<evidence type="ECO:0000256" key="4">
    <source>
        <dbReference type="ARBA" id="ARBA00023163"/>
    </source>
</evidence>
<dbReference type="Pfam" id="PF03466">
    <property type="entry name" value="LysR_substrate"/>
    <property type="match status" value="1"/>
</dbReference>
<comment type="similarity">
    <text evidence="1">Belongs to the LysR transcriptional regulatory family.</text>
</comment>
<evidence type="ECO:0000256" key="1">
    <source>
        <dbReference type="ARBA" id="ARBA00009437"/>
    </source>
</evidence>
<dbReference type="InterPro" id="IPR005119">
    <property type="entry name" value="LysR_subst-bd"/>
</dbReference>